<evidence type="ECO:0000256" key="4">
    <source>
        <dbReference type="SAM" id="MobiDB-lite"/>
    </source>
</evidence>
<comment type="pathway">
    <text evidence="1">Mycotoxin biosynthesis.</text>
</comment>
<name>A0A8H3YUT2_VENIN</name>
<dbReference type="GO" id="GO:0043386">
    <property type="term" value="P:mycotoxin biosynthetic process"/>
    <property type="evidence" value="ECO:0007669"/>
    <property type="project" value="InterPro"/>
</dbReference>
<evidence type="ECO:0000313" key="7">
    <source>
        <dbReference type="Proteomes" id="UP000433883"/>
    </source>
</evidence>
<feature type="region of interest" description="Disordered" evidence="4">
    <location>
        <begin position="1"/>
        <end position="22"/>
    </location>
</feature>
<gene>
    <name evidence="6" type="ORF">BLS_005177</name>
</gene>
<reference evidence="6 7" key="1">
    <citation type="submission" date="2019-11" db="EMBL/GenBank/DDBJ databases">
        <title>Venturia inaequalis Genome Resource.</title>
        <authorList>
            <person name="Lichtner F.J."/>
        </authorList>
    </citation>
    <scope>NUCLEOTIDE SEQUENCE [LARGE SCALE GENOMIC DNA]</scope>
    <source>
        <strain evidence="6">Bline_iso_100314</strain>
    </source>
</reference>
<dbReference type="Proteomes" id="UP000433883">
    <property type="component" value="Unassembled WGS sequence"/>
</dbReference>
<keyword evidence="5" id="KW-0472">Membrane</keyword>
<evidence type="ECO:0000256" key="5">
    <source>
        <dbReference type="SAM" id="Phobius"/>
    </source>
</evidence>
<dbReference type="OrthoDB" id="3687641at2759"/>
<feature type="transmembrane region" description="Helical" evidence="5">
    <location>
        <begin position="51"/>
        <end position="72"/>
    </location>
</feature>
<accession>A0A8H3YUT2</accession>
<dbReference type="EMBL" id="WNWQ01000350">
    <property type="protein sequence ID" value="KAE9969911.1"/>
    <property type="molecule type" value="Genomic_DNA"/>
</dbReference>
<proteinExistence type="inferred from homology"/>
<evidence type="ECO:0000313" key="6">
    <source>
        <dbReference type="EMBL" id="KAE9969911.1"/>
    </source>
</evidence>
<comment type="caution">
    <text evidence="6">The sequence shown here is derived from an EMBL/GenBank/DDBJ whole genome shotgun (WGS) entry which is preliminary data.</text>
</comment>
<evidence type="ECO:0000256" key="1">
    <source>
        <dbReference type="ARBA" id="ARBA00004685"/>
    </source>
</evidence>
<dbReference type="GO" id="GO:0016491">
    <property type="term" value="F:oxidoreductase activity"/>
    <property type="evidence" value="ECO:0007669"/>
    <property type="project" value="UniProtKB-KW"/>
</dbReference>
<comment type="similarity">
    <text evidence="3">Belongs to the ustYa family.</text>
</comment>
<evidence type="ECO:0000256" key="2">
    <source>
        <dbReference type="ARBA" id="ARBA00023002"/>
    </source>
</evidence>
<sequence length="250" mass="28550">MRISNSSSEDSGTELKESEQEPFLEANSFTNQDNGREEFAYKKRWHRLAPVFIGIVTCLCMTTAICSLYELIHRGIVVRFEQVSLGADTTDFIPSFPLEARLFWNDSDYGPRNHHIQDVNVTNLMTQWKSLMPEGNGWINTNTSKNAPQMSVFHQMECLNTILEDFLDTYKGLSVSQSSRRSKSETELRKTYNCFNYLRQSLMCFADTALEGLDPYAEAENRTSGTLGIGTTHVCRNYQMLKSFADRKDG</sequence>
<dbReference type="Pfam" id="PF11807">
    <property type="entry name" value="UstYa"/>
    <property type="match status" value="1"/>
</dbReference>
<evidence type="ECO:0000256" key="3">
    <source>
        <dbReference type="ARBA" id="ARBA00035112"/>
    </source>
</evidence>
<dbReference type="PANTHER" id="PTHR33365:SF11">
    <property type="entry name" value="TAT PATHWAY SIGNAL SEQUENCE"/>
    <property type="match status" value="1"/>
</dbReference>
<organism evidence="6 7">
    <name type="scientific">Venturia inaequalis</name>
    <name type="common">Apple scab fungus</name>
    <dbReference type="NCBI Taxonomy" id="5025"/>
    <lineage>
        <taxon>Eukaryota</taxon>
        <taxon>Fungi</taxon>
        <taxon>Dikarya</taxon>
        <taxon>Ascomycota</taxon>
        <taxon>Pezizomycotina</taxon>
        <taxon>Dothideomycetes</taxon>
        <taxon>Pleosporomycetidae</taxon>
        <taxon>Venturiales</taxon>
        <taxon>Venturiaceae</taxon>
        <taxon>Venturia</taxon>
    </lineage>
</organism>
<protein>
    <submittedName>
        <fullName evidence="6">Uncharacterized protein</fullName>
    </submittedName>
</protein>
<dbReference type="InterPro" id="IPR021765">
    <property type="entry name" value="UstYa-like"/>
</dbReference>
<feature type="compositionally biased region" description="Polar residues" evidence="4">
    <location>
        <begin position="1"/>
        <end position="10"/>
    </location>
</feature>
<keyword evidence="5" id="KW-0812">Transmembrane</keyword>
<keyword evidence="5" id="KW-1133">Transmembrane helix</keyword>
<dbReference type="AlphaFoldDB" id="A0A8H3YUT2"/>
<dbReference type="PANTHER" id="PTHR33365">
    <property type="entry name" value="YALI0B05434P"/>
    <property type="match status" value="1"/>
</dbReference>
<keyword evidence="2" id="KW-0560">Oxidoreductase</keyword>